<name>A0A9X3X262_9BACT</name>
<feature type="transmembrane region" description="Helical" evidence="1">
    <location>
        <begin position="174"/>
        <end position="194"/>
    </location>
</feature>
<feature type="transmembrane region" description="Helical" evidence="1">
    <location>
        <begin position="111"/>
        <end position="131"/>
    </location>
</feature>
<keyword evidence="3" id="KW-1185">Reference proteome</keyword>
<proteinExistence type="predicted"/>
<dbReference type="AlphaFoldDB" id="A0A9X3X262"/>
<evidence type="ECO:0008006" key="4">
    <source>
        <dbReference type="Google" id="ProtNLM"/>
    </source>
</evidence>
<dbReference type="Proteomes" id="UP001151081">
    <property type="component" value="Unassembled WGS sequence"/>
</dbReference>
<evidence type="ECO:0000313" key="3">
    <source>
        <dbReference type="Proteomes" id="UP001151081"/>
    </source>
</evidence>
<evidence type="ECO:0000256" key="1">
    <source>
        <dbReference type="SAM" id="Phobius"/>
    </source>
</evidence>
<gene>
    <name evidence="2" type="ORF">KEG57_19955</name>
</gene>
<protein>
    <recommendedName>
        <fullName evidence="4">DUF998 domain-containing protein</fullName>
    </recommendedName>
</protein>
<accession>A0A9X3X262</accession>
<keyword evidence="1" id="KW-0812">Transmembrane</keyword>
<feature type="transmembrane region" description="Helical" evidence="1">
    <location>
        <begin position="137"/>
        <end position="162"/>
    </location>
</feature>
<feature type="transmembrane region" description="Helical" evidence="1">
    <location>
        <begin position="80"/>
        <end position="99"/>
    </location>
</feature>
<feature type="transmembrane region" description="Helical" evidence="1">
    <location>
        <begin position="21"/>
        <end position="41"/>
    </location>
</feature>
<dbReference type="EMBL" id="JAGTJJ010000010">
    <property type="protein sequence ID" value="MDC3982797.1"/>
    <property type="molecule type" value="Genomic_DNA"/>
</dbReference>
<feature type="transmembrane region" description="Helical" evidence="1">
    <location>
        <begin position="206"/>
        <end position="228"/>
    </location>
</feature>
<sequence length="230" mass="23465">MARPIAEDSPAPPPAVRAAALFVLGSLVLSLSLMAAAMALYPGGTWLDRASPGHDFFRNFFCDLTADRALNGQTNPGASFGKAGMILLSAGTLPFWFLVTRLFPERGRLALAVRGFGLASALAAIAVPLAPSQRYGVLHALLIFVAAVPGLLAGGLATFGLLATRHGSRMPARLAGLTAGLAALDGALYAAHVASGVEITSALIPALQKLAALALVAWMAGTAALAGLRD</sequence>
<dbReference type="RefSeq" id="WP_272426976.1">
    <property type="nucleotide sequence ID" value="NZ_JAGTJJ010000010.1"/>
</dbReference>
<evidence type="ECO:0000313" key="2">
    <source>
        <dbReference type="EMBL" id="MDC3982797.1"/>
    </source>
</evidence>
<keyword evidence="1" id="KW-0472">Membrane</keyword>
<reference evidence="2 3" key="1">
    <citation type="submission" date="2021-04" db="EMBL/GenBank/DDBJ databases">
        <title>Genome analysis of Polyangium sp.</title>
        <authorList>
            <person name="Li Y."/>
            <person name="Wang J."/>
        </authorList>
    </citation>
    <scope>NUCLEOTIDE SEQUENCE [LARGE SCALE GENOMIC DNA]</scope>
    <source>
        <strain evidence="2 3">SDU14</strain>
    </source>
</reference>
<organism evidence="2 3">
    <name type="scientific">Polyangium jinanense</name>
    <dbReference type="NCBI Taxonomy" id="2829994"/>
    <lineage>
        <taxon>Bacteria</taxon>
        <taxon>Pseudomonadati</taxon>
        <taxon>Myxococcota</taxon>
        <taxon>Polyangia</taxon>
        <taxon>Polyangiales</taxon>
        <taxon>Polyangiaceae</taxon>
        <taxon>Polyangium</taxon>
    </lineage>
</organism>
<keyword evidence="1" id="KW-1133">Transmembrane helix</keyword>
<comment type="caution">
    <text evidence="2">The sequence shown here is derived from an EMBL/GenBank/DDBJ whole genome shotgun (WGS) entry which is preliminary data.</text>
</comment>